<evidence type="ECO:0000256" key="3">
    <source>
        <dbReference type="ARBA" id="ARBA00023125"/>
    </source>
</evidence>
<dbReference type="SUPFAM" id="SSF46785">
    <property type="entry name" value="Winged helix' DNA-binding domain"/>
    <property type="match status" value="1"/>
</dbReference>
<sequence>MTRPLNFQQIQAFRAVMQMGTTTAAAAALNTTQPSISRRLAELQSSSGLKLFEMHNGRLRPTSEGQLLYKTVQKHFNGLESIESVVSILRNSGTGALHIGCTPTLGTGLLPQVIREFRGRFPQAYLNVQTAATPQLTDLLRQDLFDLILTTGKLDELDFETEIIKTVPAVCVLPLGHRLEALRTVQAEALRGERLLSLGEMDDLTIAIKAVLEAHDMPTDFAIQTTSSITICALVSAGNGVGIVNPYVAGTFAGQLLVKPFEPAIDVPVRMAMPAHTAPSLLTRHFIKVLRSHLDALGRTAPDVSTHR</sequence>
<dbReference type="Pfam" id="PF00126">
    <property type="entry name" value="HTH_1"/>
    <property type="match status" value="1"/>
</dbReference>
<protein>
    <submittedName>
        <fullName evidence="6">Octopine catabolism/uptake operon regulatory protein OccR</fullName>
    </submittedName>
</protein>
<feature type="domain" description="HTH lysR-type" evidence="5">
    <location>
        <begin position="5"/>
        <end position="62"/>
    </location>
</feature>
<organism evidence="6 7">
    <name type="scientific">Paraburkholderia phenoliruptrix</name>
    <dbReference type="NCBI Taxonomy" id="252970"/>
    <lineage>
        <taxon>Bacteria</taxon>
        <taxon>Pseudomonadati</taxon>
        <taxon>Pseudomonadota</taxon>
        <taxon>Betaproteobacteria</taxon>
        <taxon>Burkholderiales</taxon>
        <taxon>Burkholderiaceae</taxon>
        <taxon>Paraburkholderia</taxon>
    </lineage>
</organism>
<dbReference type="EMBL" id="CADIKB010000004">
    <property type="protein sequence ID" value="CAB3659385.1"/>
    <property type="molecule type" value="Genomic_DNA"/>
</dbReference>
<evidence type="ECO:0000256" key="4">
    <source>
        <dbReference type="ARBA" id="ARBA00023163"/>
    </source>
</evidence>
<keyword evidence="2" id="KW-0805">Transcription regulation</keyword>
<comment type="similarity">
    <text evidence="1">Belongs to the LysR transcriptional regulatory family.</text>
</comment>
<dbReference type="AlphaFoldDB" id="A0A6J5ABQ2"/>
<dbReference type="PRINTS" id="PR00039">
    <property type="entry name" value="HTHLYSR"/>
</dbReference>
<keyword evidence="3" id="KW-0238">DNA-binding</keyword>
<dbReference type="InterPro" id="IPR036390">
    <property type="entry name" value="WH_DNA-bd_sf"/>
</dbReference>
<name>A0A6J5ABQ2_9BURK</name>
<dbReference type="Proteomes" id="UP000494249">
    <property type="component" value="Unassembled WGS sequence"/>
</dbReference>
<evidence type="ECO:0000313" key="7">
    <source>
        <dbReference type="Proteomes" id="UP000494249"/>
    </source>
</evidence>
<dbReference type="PANTHER" id="PTHR30427">
    <property type="entry name" value="TRANSCRIPTIONAL ACTIVATOR PROTEIN LYSR"/>
    <property type="match status" value="1"/>
</dbReference>
<accession>A0A6J5ABQ2</accession>
<proteinExistence type="inferred from homology"/>
<dbReference type="InterPro" id="IPR036388">
    <property type="entry name" value="WH-like_DNA-bd_sf"/>
</dbReference>
<dbReference type="GO" id="GO:0010628">
    <property type="term" value="P:positive regulation of gene expression"/>
    <property type="evidence" value="ECO:0007669"/>
    <property type="project" value="TreeGrafter"/>
</dbReference>
<dbReference type="InterPro" id="IPR000847">
    <property type="entry name" value="LysR_HTH_N"/>
</dbReference>
<dbReference type="Pfam" id="PF03466">
    <property type="entry name" value="LysR_substrate"/>
    <property type="match status" value="1"/>
</dbReference>
<keyword evidence="4" id="KW-0804">Transcription</keyword>
<dbReference type="PANTHER" id="PTHR30427:SF1">
    <property type="entry name" value="TRANSCRIPTIONAL ACTIVATOR PROTEIN LYSR"/>
    <property type="match status" value="1"/>
</dbReference>
<dbReference type="SUPFAM" id="SSF53850">
    <property type="entry name" value="Periplasmic binding protein-like II"/>
    <property type="match status" value="1"/>
</dbReference>
<reference evidence="6 7" key="1">
    <citation type="submission" date="2020-04" db="EMBL/GenBank/DDBJ databases">
        <authorList>
            <person name="De Canck E."/>
        </authorList>
    </citation>
    <scope>NUCLEOTIDE SEQUENCE [LARGE SCALE GENOMIC DNA]</scope>
    <source>
        <strain evidence="6 7">LMG 22037</strain>
    </source>
</reference>
<dbReference type="GO" id="GO:0043565">
    <property type="term" value="F:sequence-specific DNA binding"/>
    <property type="evidence" value="ECO:0007669"/>
    <property type="project" value="TreeGrafter"/>
</dbReference>
<dbReference type="InterPro" id="IPR005119">
    <property type="entry name" value="LysR_subst-bd"/>
</dbReference>
<dbReference type="GO" id="GO:0003700">
    <property type="term" value="F:DNA-binding transcription factor activity"/>
    <property type="evidence" value="ECO:0007669"/>
    <property type="project" value="InterPro"/>
</dbReference>
<dbReference type="Gene3D" id="3.40.190.10">
    <property type="entry name" value="Periplasmic binding protein-like II"/>
    <property type="match status" value="2"/>
</dbReference>
<dbReference type="PROSITE" id="PS50931">
    <property type="entry name" value="HTH_LYSR"/>
    <property type="match status" value="1"/>
</dbReference>
<evidence type="ECO:0000256" key="2">
    <source>
        <dbReference type="ARBA" id="ARBA00023015"/>
    </source>
</evidence>
<dbReference type="RefSeq" id="WP_035479893.1">
    <property type="nucleotide sequence ID" value="NZ_CADFGL010000006.1"/>
</dbReference>
<evidence type="ECO:0000256" key="1">
    <source>
        <dbReference type="ARBA" id="ARBA00009437"/>
    </source>
</evidence>
<evidence type="ECO:0000259" key="5">
    <source>
        <dbReference type="PROSITE" id="PS50931"/>
    </source>
</evidence>
<evidence type="ECO:0000313" key="6">
    <source>
        <dbReference type="EMBL" id="CAB3659385.1"/>
    </source>
</evidence>
<dbReference type="Gene3D" id="1.10.10.10">
    <property type="entry name" value="Winged helix-like DNA-binding domain superfamily/Winged helix DNA-binding domain"/>
    <property type="match status" value="1"/>
</dbReference>
<gene>
    <name evidence="6" type="primary">occR_2</name>
    <name evidence="6" type="ORF">LMG22037_01377</name>
</gene>